<evidence type="ECO:0000259" key="1">
    <source>
        <dbReference type="Pfam" id="PF03354"/>
    </source>
</evidence>
<reference evidence="4" key="1">
    <citation type="submission" date="2018-04" db="EMBL/GenBank/DDBJ databases">
        <authorList>
            <person name="Illikoud N."/>
        </authorList>
    </citation>
    <scope>NUCLEOTIDE SEQUENCE [LARGE SCALE GENOMIC DNA]</scope>
</reference>
<dbReference type="GO" id="GO:0004519">
    <property type="term" value="F:endonuclease activity"/>
    <property type="evidence" value="ECO:0007669"/>
    <property type="project" value="InterPro"/>
</dbReference>
<gene>
    <name evidence="3" type="ORF">BTBSAS_30186</name>
</gene>
<dbReference type="InterPro" id="IPR027417">
    <property type="entry name" value="P-loop_NTPase"/>
</dbReference>
<name>A0A2X0QXG9_BROTH</name>
<organism evidence="3 4">
    <name type="scientific">Brochothrix thermosphacta</name>
    <name type="common">Microbacterium thermosphactum</name>
    <dbReference type="NCBI Taxonomy" id="2756"/>
    <lineage>
        <taxon>Bacteria</taxon>
        <taxon>Bacillati</taxon>
        <taxon>Bacillota</taxon>
        <taxon>Bacilli</taxon>
        <taxon>Bacillales</taxon>
        <taxon>Listeriaceae</taxon>
        <taxon>Brochothrix</taxon>
    </lineage>
</organism>
<dbReference type="InterPro" id="IPR046462">
    <property type="entry name" value="TerL_nuclease"/>
</dbReference>
<feature type="domain" description="Terminase large subunit-like endonuclease" evidence="2">
    <location>
        <begin position="273"/>
        <end position="563"/>
    </location>
</feature>
<feature type="domain" description="Terminase large subunit-like ATPase" evidence="1">
    <location>
        <begin position="88"/>
        <end position="266"/>
    </location>
</feature>
<proteinExistence type="predicted"/>
<dbReference type="Pfam" id="PF20441">
    <property type="entry name" value="TerL_nuclease"/>
    <property type="match status" value="1"/>
</dbReference>
<protein>
    <submittedName>
        <fullName evidence="3">Phage terminase, large subunit</fullName>
    </submittedName>
</protein>
<accession>A0A2X0QXG9</accession>
<dbReference type="PANTHER" id="PTHR41287">
    <property type="match status" value="1"/>
</dbReference>
<dbReference type="Proteomes" id="UP000270190">
    <property type="component" value="Unassembled WGS sequence"/>
</dbReference>
<evidence type="ECO:0000313" key="3">
    <source>
        <dbReference type="EMBL" id="SPP28868.1"/>
    </source>
</evidence>
<dbReference type="PANTHER" id="PTHR41287:SF1">
    <property type="entry name" value="PROTEIN YMFN"/>
    <property type="match status" value="1"/>
</dbReference>
<evidence type="ECO:0000259" key="2">
    <source>
        <dbReference type="Pfam" id="PF20441"/>
    </source>
</evidence>
<dbReference type="RefSeq" id="WP_120487927.1">
    <property type="nucleotide sequence ID" value="NZ_OUNC01000023.1"/>
</dbReference>
<dbReference type="Pfam" id="PF03354">
    <property type="entry name" value="TerL_ATPase"/>
    <property type="match status" value="1"/>
</dbReference>
<evidence type="ECO:0000313" key="4">
    <source>
        <dbReference type="Proteomes" id="UP000270190"/>
    </source>
</evidence>
<dbReference type="InterPro" id="IPR005021">
    <property type="entry name" value="Terminase_largesu-like"/>
</dbReference>
<sequence>MFQKMKKMIHLLNNETNYAELYANQILNGEIEASEMIKLACRRHIDDLERSKSDDFKYYFNNKMANKAIKNIELLPAEDGSDLELALFQKWIVASIEGWRTKGTDYKRFRKAYISMARKNGKTFLAAGLGMITLLTEKHPAMGRRVLFTANELKQAKISYEMLRVGLNKLTEQSKSLRKRLKIQEQFIKDTKSNSFAKAMSSVAKNAEGYNPTFAIIDEYHESKSRAMYNSISKGMGQQKNGLLAIISTAGENLNVPMFEEYEMCKSILRKELDADRYFIAIYELDAAAEIQDEKNWVKANPLLSDEIKFGQMKENMREEYETEKMRGSLYSLLTKNFNMWIQSSENAYMTISDWRNSQVEKNDINISGTKTWIGLDLSRTNDLSSVGWIHELEDGTKYIDSHSFIATYNEDIQSKSDREKIDYQRLIDNNLATVTDSISGIISKEQVMRYIFEYVELHNLDVQGFCYDAYSATECLSIIERKNLNWDVFDVKQDYRNMTVPIVALRNDLLERKVLHNENKLLEIAVNNAIITKNDDMLKINKKKNRNKIDPIISVIIAYKLAMIEVEETTQFYGVF</sequence>
<dbReference type="InterPro" id="IPR046461">
    <property type="entry name" value="TerL_ATPase"/>
</dbReference>
<dbReference type="EMBL" id="OUNC01000023">
    <property type="protein sequence ID" value="SPP28868.1"/>
    <property type="molecule type" value="Genomic_DNA"/>
</dbReference>
<dbReference type="AlphaFoldDB" id="A0A2X0QXG9"/>
<dbReference type="Gene3D" id="3.40.50.300">
    <property type="entry name" value="P-loop containing nucleotide triphosphate hydrolases"/>
    <property type="match status" value="1"/>
</dbReference>